<dbReference type="PANTHER" id="PTHR39206">
    <property type="entry name" value="SLL8004 PROTEIN"/>
    <property type="match status" value="1"/>
</dbReference>
<dbReference type="InterPro" id="IPR027417">
    <property type="entry name" value="P-loop_NTPase"/>
</dbReference>
<organism evidence="1 2">
    <name type="scientific">Caenimonas aquaedulcis</name>
    <dbReference type="NCBI Taxonomy" id="2793270"/>
    <lineage>
        <taxon>Bacteria</taxon>
        <taxon>Pseudomonadati</taxon>
        <taxon>Pseudomonadota</taxon>
        <taxon>Betaproteobacteria</taxon>
        <taxon>Burkholderiales</taxon>
        <taxon>Comamonadaceae</taxon>
        <taxon>Caenimonas</taxon>
    </lineage>
</organism>
<dbReference type="EMBL" id="JADWYS010000001">
    <property type="protein sequence ID" value="MBG9388101.1"/>
    <property type="molecule type" value="Genomic_DNA"/>
</dbReference>
<sequence length="242" mass="26953">MSAQPKIIIVAGPNGAGKTTFAREFLPGEAACSSFINADLIAAGLSPFAPERAAIQAGRLMLESIGQHVARHESFALETTLSGQGYARQIPQWRKLGYRVELHFLALESAEQAIERVAQRVSQGGHDIPEPTIRRRFESGRRLFDTIYRPLVDRWHLYDNSSDDFVLVEWSDMHMAKPQDLREPQPAYGRVPPNADEALKGAMAAMTRAAERARKVALQTGTFLVYMRDGRVTLVSPHDKRS</sequence>
<protein>
    <submittedName>
        <fullName evidence="1">Zeta toxin family protein</fullName>
    </submittedName>
</protein>
<dbReference type="Pfam" id="PF13671">
    <property type="entry name" value="AAA_33"/>
    <property type="match status" value="1"/>
</dbReference>
<dbReference type="PANTHER" id="PTHR39206:SF1">
    <property type="entry name" value="SLL8004 PROTEIN"/>
    <property type="match status" value="1"/>
</dbReference>
<dbReference type="AlphaFoldDB" id="A0A931H3U3"/>
<keyword evidence="2" id="KW-1185">Reference proteome</keyword>
<dbReference type="Gene3D" id="3.40.50.300">
    <property type="entry name" value="P-loop containing nucleotide triphosphate hydrolases"/>
    <property type="match status" value="1"/>
</dbReference>
<accession>A0A931H3U3</accession>
<comment type="caution">
    <text evidence="1">The sequence shown here is derived from an EMBL/GenBank/DDBJ whole genome shotgun (WGS) entry which is preliminary data.</text>
</comment>
<reference evidence="1" key="1">
    <citation type="submission" date="2020-11" db="EMBL/GenBank/DDBJ databases">
        <title>Bacterial whole genome sequence for Caenimonas sp. DR4.4.</title>
        <authorList>
            <person name="Le V."/>
            <person name="Ko S.-R."/>
            <person name="Ahn C.-Y."/>
            <person name="Oh H.-M."/>
        </authorList>
    </citation>
    <scope>NUCLEOTIDE SEQUENCE</scope>
    <source>
        <strain evidence="1">DR4.4</strain>
    </source>
</reference>
<dbReference type="RefSeq" id="WP_196985979.1">
    <property type="nucleotide sequence ID" value="NZ_JADWYS010000001.1"/>
</dbReference>
<name>A0A931H3U3_9BURK</name>
<evidence type="ECO:0000313" key="2">
    <source>
        <dbReference type="Proteomes" id="UP000651050"/>
    </source>
</evidence>
<gene>
    <name evidence="1" type="ORF">I5803_08725</name>
</gene>
<dbReference type="Proteomes" id="UP000651050">
    <property type="component" value="Unassembled WGS sequence"/>
</dbReference>
<proteinExistence type="predicted"/>
<dbReference type="SUPFAM" id="SSF52540">
    <property type="entry name" value="P-loop containing nucleoside triphosphate hydrolases"/>
    <property type="match status" value="1"/>
</dbReference>
<evidence type="ECO:0000313" key="1">
    <source>
        <dbReference type="EMBL" id="MBG9388101.1"/>
    </source>
</evidence>